<dbReference type="InterPro" id="IPR003293">
    <property type="entry name" value="Nudix_hydrolase6-like"/>
</dbReference>
<dbReference type="PANTHER" id="PTHR13994:SF13">
    <property type="entry name" value="FI03680P"/>
    <property type="match status" value="1"/>
</dbReference>
<evidence type="ECO:0000313" key="4">
    <source>
        <dbReference type="EMBL" id="CAE0310608.1"/>
    </source>
</evidence>
<dbReference type="Pfam" id="PF00293">
    <property type="entry name" value="NUDIX"/>
    <property type="match status" value="1"/>
</dbReference>
<sequence>MLTQWLAETQNKMPGFASHYVGVGGLVLNNDRSKLLCIQERKPPTDLGPLWKLPGGLVEAGESIEDAVKREVWEETGVETNFVSILGFRELLKYQWGQQDLYVVCLLEPKNGDETIDIQMHDEIAQADWIPLSEMSHFRFTNMARNVCRILTSMDAIKTGAIDLKQMPIGDTFKDASFTFEEYELLGSTNRFYSSQYMRRVGDHIKKSTSKL</sequence>
<accession>A0A7S3I0Q4</accession>
<dbReference type="PROSITE" id="PS51462">
    <property type="entry name" value="NUDIX"/>
    <property type="match status" value="1"/>
</dbReference>
<dbReference type="InterPro" id="IPR020084">
    <property type="entry name" value="NUDIX_hydrolase_CS"/>
</dbReference>
<dbReference type="GO" id="GO:0047631">
    <property type="term" value="F:ADP-ribose diphosphatase activity"/>
    <property type="evidence" value="ECO:0007669"/>
    <property type="project" value="TreeGrafter"/>
</dbReference>
<dbReference type="AlphaFoldDB" id="A0A7S3I0Q4"/>
<name>A0A7S3I0Q4_9SPIT</name>
<dbReference type="PANTHER" id="PTHR13994">
    <property type="entry name" value="NUDIX HYDROLASE RELATED"/>
    <property type="match status" value="1"/>
</dbReference>
<dbReference type="EMBL" id="HBIE01017897">
    <property type="protein sequence ID" value="CAE0310608.1"/>
    <property type="molecule type" value="Transcribed_RNA"/>
</dbReference>
<dbReference type="SUPFAM" id="SSF55811">
    <property type="entry name" value="Nudix"/>
    <property type="match status" value="1"/>
</dbReference>
<protein>
    <recommendedName>
        <fullName evidence="3">Nudix hydrolase domain-containing protein</fullName>
    </recommendedName>
</protein>
<evidence type="ECO:0000256" key="1">
    <source>
        <dbReference type="ARBA" id="ARBA00022801"/>
    </source>
</evidence>
<dbReference type="InterPro" id="IPR015797">
    <property type="entry name" value="NUDIX_hydrolase-like_dom_sf"/>
</dbReference>
<organism evidence="4">
    <name type="scientific">Favella ehrenbergii</name>
    <dbReference type="NCBI Taxonomy" id="182087"/>
    <lineage>
        <taxon>Eukaryota</taxon>
        <taxon>Sar</taxon>
        <taxon>Alveolata</taxon>
        <taxon>Ciliophora</taxon>
        <taxon>Intramacronucleata</taxon>
        <taxon>Spirotrichea</taxon>
        <taxon>Choreotrichia</taxon>
        <taxon>Tintinnida</taxon>
        <taxon>Xystonellidae</taxon>
        <taxon>Favella</taxon>
    </lineage>
</organism>
<feature type="domain" description="Nudix hydrolase" evidence="3">
    <location>
        <begin position="18"/>
        <end position="154"/>
    </location>
</feature>
<dbReference type="GO" id="GO:0035529">
    <property type="term" value="F:NADH pyrophosphatase activity"/>
    <property type="evidence" value="ECO:0007669"/>
    <property type="project" value="TreeGrafter"/>
</dbReference>
<proteinExistence type="inferred from homology"/>
<dbReference type="InterPro" id="IPR020476">
    <property type="entry name" value="Nudix_hydrolase"/>
</dbReference>
<dbReference type="CDD" id="cd04670">
    <property type="entry name" value="NUDIX_ASFGF2_Nudt6"/>
    <property type="match status" value="1"/>
</dbReference>
<dbReference type="GO" id="GO:0051287">
    <property type="term" value="F:NAD binding"/>
    <property type="evidence" value="ECO:0007669"/>
    <property type="project" value="TreeGrafter"/>
</dbReference>
<keyword evidence="1 2" id="KW-0378">Hydrolase</keyword>
<evidence type="ECO:0000259" key="3">
    <source>
        <dbReference type="PROSITE" id="PS51462"/>
    </source>
</evidence>
<comment type="similarity">
    <text evidence="2">Belongs to the Nudix hydrolase family.</text>
</comment>
<gene>
    <name evidence="4" type="ORF">FEHR0123_LOCUS5525</name>
</gene>
<dbReference type="PROSITE" id="PS00893">
    <property type="entry name" value="NUDIX_BOX"/>
    <property type="match status" value="1"/>
</dbReference>
<reference evidence="4" key="1">
    <citation type="submission" date="2021-01" db="EMBL/GenBank/DDBJ databases">
        <authorList>
            <person name="Corre E."/>
            <person name="Pelletier E."/>
            <person name="Niang G."/>
            <person name="Scheremetjew M."/>
            <person name="Finn R."/>
            <person name="Kale V."/>
            <person name="Holt S."/>
            <person name="Cochrane G."/>
            <person name="Meng A."/>
            <person name="Brown T."/>
            <person name="Cohen L."/>
        </authorList>
    </citation>
    <scope>NUCLEOTIDE SEQUENCE</scope>
    <source>
        <strain evidence="4">Fehren 1</strain>
    </source>
</reference>
<evidence type="ECO:0000256" key="2">
    <source>
        <dbReference type="RuleBase" id="RU003476"/>
    </source>
</evidence>
<dbReference type="PRINTS" id="PR00502">
    <property type="entry name" value="NUDIXFAMILY"/>
</dbReference>
<dbReference type="Gene3D" id="3.90.79.10">
    <property type="entry name" value="Nucleoside Triphosphate Pyrophosphohydrolase"/>
    <property type="match status" value="1"/>
</dbReference>
<dbReference type="InterPro" id="IPR000086">
    <property type="entry name" value="NUDIX_hydrolase_dom"/>
</dbReference>